<dbReference type="InterPro" id="IPR049449">
    <property type="entry name" value="TesB_ACOT8-like_N"/>
</dbReference>
<accession>A0ABR0K179</accession>
<dbReference type="CDD" id="cd03445">
    <property type="entry name" value="Thioesterase_II_repeat2"/>
    <property type="match status" value="1"/>
</dbReference>
<organism evidence="5 6">
    <name type="scientific">Lithohypha guttulata</name>
    <dbReference type="NCBI Taxonomy" id="1690604"/>
    <lineage>
        <taxon>Eukaryota</taxon>
        <taxon>Fungi</taxon>
        <taxon>Dikarya</taxon>
        <taxon>Ascomycota</taxon>
        <taxon>Pezizomycotina</taxon>
        <taxon>Eurotiomycetes</taxon>
        <taxon>Chaetothyriomycetidae</taxon>
        <taxon>Chaetothyriales</taxon>
        <taxon>Trichomeriaceae</taxon>
        <taxon>Lithohypha</taxon>
    </lineage>
</organism>
<dbReference type="InterPro" id="IPR042171">
    <property type="entry name" value="Acyl-CoA_hotdog"/>
</dbReference>
<gene>
    <name evidence="5" type="ORF">LTR24_007986</name>
</gene>
<feature type="domain" description="Acyl-CoA thioesterase-like C-terminal" evidence="4">
    <location>
        <begin position="220"/>
        <end position="329"/>
    </location>
</feature>
<dbReference type="PANTHER" id="PTHR11066:SF35">
    <property type="entry name" value="ACYL-COA THIOESTERASE II"/>
    <property type="match status" value="1"/>
</dbReference>
<name>A0ABR0K179_9EURO</name>
<keyword evidence="6" id="KW-1185">Reference proteome</keyword>
<dbReference type="InterPro" id="IPR049450">
    <property type="entry name" value="ACOT8-like_C"/>
</dbReference>
<evidence type="ECO:0000313" key="5">
    <source>
        <dbReference type="EMBL" id="KAK5082488.1"/>
    </source>
</evidence>
<dbReference type="InterPro" id="IPR029069">
    <property type="entry name" value="HotDog_dom_sf"/>
</dbReference>
<protein>
    <submittedName>
        <fullName evidence="5">Uncharacterized protein</fullName>
    </submittedName>
</protein>
<evidence type="ECO:0000256" key="2">
    <source>
        <dbReference type="ARBA" id="ARBA00022801"/>
    </source>
</evidence>
<dbReference type="CDD" id="cd03444">
    <property type="entry name" value="Thioesterase_II_repeat1"/>
    <property type="match status" value="1"/>
</dbReference>
<evidence type="ECO:0000259" key="3">
    <source>
        <dbReference type="Pfam" id="PF13622"/>
    </source>
</evidence>
<dbReference type="PANTHER" id="PTHR11066">
    <property type="entry name" value="ACYL-COA THIOESTERASE"/>
    <property type="match status" value="1"/>
</dbReference>
<proteinExistence type="inferred from homology"/>
<dbReference type="InterPro" id="IPR003703">
    <property type="entry name" value="Acyl_CoA_thio"/>
</dbReference>
<comment type="similarity">
    <text evidence="1">Belongs to the C/M/P thioester hydrolase family.</text>
</comment>
<evidence type="ECO:0000313" key="6">
    <source>
        <dbReference type="Proteomes" id="UP001345013"/>
    </source>
</evidence>
<feature type="domain" description="Acyl-CoA thioesterase-like N-terminal HotDog" evidence="3">
    <location>
        <begin position="37"/>
        <end position="106"/>
    </location>
</feature>
<evidence type="ECO:0000259" key="4">
    <source>
        <dbReference type="Pfam" id="PF20789"/>
    </source>
</evidence>
<dbReference type="Proteomes" id="UP001345013">
    <property type="component" value="Unassembled WGS sequence"/>
</dbReference>
<sequence length="339" mass="36918">MERSPPPTPNPTVAEQIAVDQTGPDTFTSRIPPARLGNARPIAYGGCTAGIAVHSACLTVPPAFHLYSVLGAFHGPTRIDRALVCSVTRTRSTKTFQTRRVVAAQVLDDGAGAGTERVCADFFVDFHVCEEELFRYEAGPSMGGEVGRGPMDGEWTAGMGEVADRLVRDGHVSAEAVRGSRLMVAMAESYYETRMCTAGVSGQNLMGLAKDLKTTQEDRHITDRTSAEWVRMRTKLATEAENCGALAFLMDGALSFLPLNLDHKDFADVSACSTLDFALRVMRPGIDMSEWHIRERKTIAAAVGRSYAESRLWNERGDMICVMTQSCIVRPAPGREVKL</sequence>
<keyword evidence="2" id="KW-0378">Hydrolase</keyword>
<comment type="caution">
    <text evidence="5">The sequence shown here is derived from an EMBL/GenBank/DDBJ whole genome shotgun (WGS) entry which is preliminary data.</text>
</comment>
<dbReference type="EMBL" id="JAVRRG010000129">
    <property type="protein sequence ID" value="KAK5082488.1"/>
    <property type="molecule type" value="Genomic_DNA"/>
</dbReference>
<dbReference type="SUPFAM" id="SSF54637">
    <property type="entry name" value="Thioesterase/thiol ester dehydrase-isomerase"/>
    <property type="match status" value="2"/>
</dbReference>
<dbReference type="Pfam" id="PF20789">
    <property type="entry name" value="4HBT_3C"/>
    <property type="match status" value="1"/>
</dbReference>
<dbReference type="Pfam" id="PF13622">
    <property type="entry name" value="4HBT_3"/>
    <property type="match status" value="1"/>
</dbReference>
<evidence type="ECO:0000256" key="1">
    <source>
        <dbReference type="ARBA" id="ARBA00006538"/>
    </source>
</evidence>
<reference evidence="5 6" key="1">
    <citation type="submission" date="2023-08" db="EMBL/GenBank/DDBJ databases">
        <title>Black Yeasts Isolated from many extreme environments.</title>
        <authorList>
            <person name="Coleine C."/>
            <person name="Stajich J.E."/>
            <person name="Selbmann L."/>
        </authorList>
    </citation>
    <scope>NUCLEOTIDE SEQUENCE [LARGE SCALE GENOMIC DNA]</scope>
    <source>
        <strain evidence="5 6">CCFEE 5885</strain>
    </source>
</reference>
<dbReference type="Gene3D" id="2.40.160.210">
    <property type="entry name" value="Acyl-CoA thioesterase, double hotdog domain"/>
    <property type="match status" value="1"/>
</dbReference>